<evidence type="ECO:0000313" key="3">
    <source>
        <dbReference type="Proteomes" id="UP000440578"/>
    </source>
</evidence>
<gene>
    <name evidence="2" type="ORF">FJT64_008178</name>
</gene>
<name>A0A6A4VRE0_AMPAM</name>
<sequence>MECKGMGIGTLRGARTRPRVTVYSLRSRAPLGRPHIVTTASDQDREAREELVLAPSPRSTSPLHSGYANGNGNGNGNGFGHDKDIYLANGDSHRPRRSIGSGYGCVRHTFCLLNAGMWLTLWWHRIPGQWLCGSRPTAEEAARVSEGH</sequence>
<dbReference type="Proteomes" id="UP000440578">
    <property type="component" value="Unassembled WGS sequence"/>
</dbReference>
<dbReference type="OrthoDB" id="432835at2759"/>
<accession>A0A6A4VRE0</accession>
<evidence type="ECO:0000313" key="2">
    <source>
        <dbReference type="EMBL" id="KAF0294124.1"/>
    </source>
</evidence>
<protein>
    <submittedName>
        <fullName evidence="2">Uncharacterized protein</fullName>
    </submittedName>
</protein>
<reference evidence="2 3" key="1">
    <citation type="submission" date="2019-07" db="EMBL/GenBank/DDBJ databases">
        <title>Draft genome assembly of a fouling barnacle, Amphibalanus amphitrite (Darwin, 1854): The first reference genome for Thecostraca.</title>
        <authorList>
            <person name="Kim W."/>
        </authorList>
    </citation>
    <scope>NUCLEOTIDE SEQUENCE [LARGE SCALE GENOMIC DNA]</scope>
    <source>
        <strain evidence="2">SNU_AA5</strain>
        <tissue evidence="2">Soma without cirri and trophi</tissue>
    </source>
</reference>
<comment type="caution">
    <text evidence="2">The sequence shown here is derived from an EMBL/GenBank/DDBJ whole genome shotgun (WGS) entry which is preliminary data.</text>
</comment>
<dbReference type="AlphaFoldDB" id="A0A6A4VRE0"/>
<proteinExistence type="predicted"/>
<keyword evidence="3" id="KW-1185">Reference proteome</keyword>
<organism evidence="2 3">
    <name type="scientific">Amphibalanus amphitrite</name>
    <name type="common">Striped barnacle</name>
    <name type="synonym">Balanus amphitrite</name>
    <dbReference type="NCBI Taxonomy" id="1232801"/>
    <lineage>
        <taxon>Eukaryota</taxon>
        <taxon>Metazoa</taxon>
        <taxon>Ecdysozoa</taxon>
        <taxon>Arthropoda</taxon>
        <taxon>Crustacea</taxon>
        <taxon>Multicrustacea</taxon>
        <taxon>Cirripedia</taxon>
        <taxon>Thoracica</taxon>
        <taxon>Thoracicalcarea</taxon>
        <taxon>Balanomorpha</taxon>
        <taxon>Balanoidea</taxon>
        <taxon>Balanidae</taxon>
        <taxon>Amphibalaninae</taxon>
        <taxon>Amphibalanus</taxon>
    </lineage>
</organism>
<evidence type="ECO:0000256" key="1">
    <source>
        <dbReference type="SAM" id="MobiDB-lite"/>
    </source>
</evidence>
<feature type="region of interest" description="Disordered" evidence="1">
    <location>
        <begin position="52"/>
        <end position="75"/>
    </location>
</feature>
<dbReference type="EMBL" id="VIIS01001703">
    <property type="protein sequence ID" value="KAF0294124.1"/>
    <property type="molecule type" value="Genomic_DNA"/>
</dbReference>